<evidence type="ECO:0000313" key="2">
    <source>
        <dbReference type="EMBL" id="GIQ69668.1"/>
    </source>
</evidence>
<organism evidence="2 3">
    <name type="scientific">Xylanibacillus composti</name>
    <dbReference type="NCBI Taxonomy" id="1572762"/>
    <lineage>
        <taxon>Bacteria</taxon>
        <taxon>Bacillati</taxon>
        <taxon>Bacillota</taxon>
        <taxon>Bacilli</taxon>
        <taxon>Bacillales</taxon>
        <taxon>Paenibacillaceae</taxon>
        <taxon>Xylanibacillus</taxon>
    </lineage>
</organism>
<comment type="caution">
    <text evidence="2">The sequence shown here is derived from an EMBL/GenBank/DDBJ whole genome shotgun (WGS) entry which is preliminary data.</text>
</comment>
<keyword evidence="2" id="KW-0645">Protease</keyword>
<dbReference type="SUPFAM" id="SSF55166">
    <property type="entry name" value="Hedgehog/DD-peptidase"/>
    <property type="match status" value="1"/>
</dbReference>
<feature type="domain" description="D-alanyl-D-alanine carboxypeptidase-like core" evidence="1">
    <location>
        <begin position="101"/>
        <end position="215"/>
    </location>
</feature>
<dbReference type="Gene3D" id="3.30.200.180">
    <property type="match status" value="1"/>
</dbReference>
<evidence type="ECO:0000313" key="3">
    <source>
        <dbReference type="Proteomes" id="UP000677918"/>
    </source>
</evidence>
<proteinExistence type="predicted"/>
<dbReference type="AlphaFoldDB" id="A0A8J4H6M3"/>
<dbReference type="CDD" id="cd14852">
    <property type="entry name" value="LD-carboxypeptidase"/>
    <property type="match status" value="1"/>
</dbReference>
<dbReference type="InterPro" id="IPR009045">
    <property type="entry name" value="Zn_M74/Hedgehog-like"/>
</dbReference>
<sequence>MKKWFFLFVLLFIFGYGFTQFLLEDKNETLPEIDYQVEAVVAEENEIPIPVTIDHIYQGNLLLVNKDYPVPPGAVEKNEAVTLAHHREWVNGFVLLDNDIRLTPYLLQTFSTMVEAANQDGVNHLMLSSGYRDEEEQSELYRKMGPAYALKAGHSEHNLGLSLDIGSTQGEMEYAAEGKWLKANSWKYGYILRYPEDKTAITGIQYEPWHFRYVGMPHSAIMYERNFVLEEYLDFLKEQKSIVATIDELVYEISYYPISQTTAIHVPASGRYEISGNNMDGVIVTVSRNRDEQIDNEAAAERNS</sequence>
<dbReference type="Proteomes" id="UP000677918">
    <property type="component" value="Unassembled WGS sequence"/>
</dbReference>
<protein>
    <submittedName>
        <fullName evidence="2">D-Ala-D-Ala carboxypeptidase VanY</fullName>
    </submittedName>
</protein>
<dbReference type="PANTHER" id="PTHR34385:SF1">
    <property type="entry name" value="PEPTIDOGLYCAN L-ALANYL-D-GLUTAMATE ENDOPEPTIDASE CWLK"/>
    <property type="match status" value="1"/>
</dbReference>
<keyword evidence="2" id="KW-0378">Hydrolase</keyword>
<dbReference type="RefSeq" id="WP_213412456.1">
    <property type="nucleotide sequence ID" value="NZ_BOVK01000031.1"/>
</dbReference>
<accession>A0A8J4H6M3</accession>
<keyword evidence="3" id="KW-1185">Reference proteome</keyword>
<keyword evidence="2" id="KW-0121">Carboxypeptidase</keyword>
<dbReference type="GO" id="GO:0004180">
    <property type="term" value="F:carboxypeptidase activity"/>
    <property type="evidence" value="ECO:0007669"/>
    <property type="project" value="UniProtKB-KW"/>
</dbReference>
<dbReference type="Gene3D" id="3.30.1380.10">
    <property type="match status" value="1"/>
</dbReference>
<dbReference type="GO" id="GO:0006508">
    <property type="term" value="P:proteolysis"/>
    <property type="evidence" value="ECO:0007669"/>
    <property type="project" value="InterPro"/>
</dbReference>
<reference evidence="2" key="1">
    <citation type="submission" date="2021-04" db="EMBL/GenBank/DDBJ databases">
        <title>Draft genome sequence of Xylanibacillus composti strain K13.</title>
        <authorList>
            <person name="Uke A."/>
            <person name="Chhe C."/>
            <person name="Baramee S."/>
            <person name="Kosugi A."/>
        </authorList>
    </citation>
    <scope>NUCLEOTIDE SEQUENCE</scope>
    <source>
        <strain evidence="2">K13</strain>
    </source>
</reference>
<dbReference type="InterPro" id="IPR003709">
    <property type="entry name" value="VanY-like_core_dom"/>
</dbReference>
<dbReference type="InterPro" id="IPR058193">
    <property type="entry name" value="VanY/YodJ_core_dom"/>
</dbReference>
<dbReference type="PANTHER" id="PTHR34385">
    <property type="entry name" value="D-ALANYL-D-ALANINE CARBOXYPEPTIDASE"/>
    <property type="match status" value="1"/>
</dbReference>
<name>A0A8J4H6M3_9BACL</name>
<dbReference type="InterPro" id="IPR052179">
    <property type="entry name" value="DD-CPase-like"/>
</dbReference>
<dbReference type="Pfam" id="PF02557">
    <property type="entry name" value="VanY"/>
    <property type="match status" value="1"/>
</dbReference>
<dbReference type="EMBL" id="BOVK01000031">
    <property type="protein sequence ID" value="GIQ69668.1"/>
    <property type="molecule type" value="Genomic_DNA"/>
</dbReference>
<gene>
    <name evidence="2" type="ORF">XYCOK13_24920</name>
</gene>
<evidence type="ECO:0000259" key="1">
    <source>
        <dbReference type="Pfam" id="PF02557"/>
    </source>
</evidence>